<comment type="caution">
    <text evidence="2">The sequence shown here is derived from an EMBL/GenBank/DDBJ whole genome shotgun (WGS) entry which is preliminary data.</text>
</comment>
<sequence length="98" mass="11535">MTRGRKIYRQGDLILVEENEVDLSFAVKEGDEFKVESENGSKHIIRALVYRLYNEQYVVVDKPSKLVHQQHPELLIDPGIYRIEFVRDYALDREKAVD</sequence>
<evidence type="ECO:0000313" key="2">
    <source>
        <dbReference type="EMBL" id="HGQ63661.1"/>
    </source>
</evidence>
<dbReference type="EMBL" id="DTCK01000019">
    <property type="protein sequence ID" value="HGQ35732.1"/>
    <property type="molecule type" value="Genomic_DNA"/>
</dbReference>
<dbReference type="EMBL" id="DTBD01000003">
    <property type="protein sequence ID" value="HGQ63661.1"/>
    <property type="molecule type" value="Genomic_DNA"/>
</dbReference>
<dbReference type="AlphaFoldDB" id="A0A7C4JJC0"/>
<name>A0A7C4JJC0_9CREN</name>
<accession>A0A7C4JJC0</accession>
<gene>
    <name evidence="2" type="ORF">ENU08_00200</name>
    <name evidence="1" type="ORF">ENU41_03525</name>
</gene>
<proteinExistence type="predicted"/>
<protein>
    <submittedName>
        <fullName evidence="2">Uncharacterized protein</fullName>
    </submittedName>
</protein>
<evidence type="ECO:0000313" key="1">
    <source>
        <dbReference type="EMBL" id="HGQ35732.1"/>
    </source>
</evidence>
<reference evidence="2" key="1">
    <citation type="journal article" date="2020" name="mSystems">
        <title>Genome- and Community-Level Interaction Insights into Carbon Utilization and Element Cycling Functions of Hydrothermarchaeota in Hydrothermal Sediment.</title>
        <authorList>
            <person name="Zhou Z."/>
            <person name="Liu Y."/>
            <person name="Xu W."/>
            <person name="Pan J."/>
            <person name="Luo Z.H."/>
            <person name="Li M."/>
        </authorList>
    </citation>
    <scope>NUCLEOTIDE SEQUENCE [LARGE SCALE GENOMIC DNA]</scope>
    <source>
        <strain evidence="2">SpSt-637</strain>
        <strain evidence="1">SpSt-667</strain>
    </source>
</reference>
<organism evidence="2">
    <name type="scientific">Ignisphaera aggregans</name>
    <dbReference type="NCBI Taxonomy" id="334771"/>
    <lineage>
        <taxon>Archaea</taxon>
        <taxon>Thermoproteota</taxon>
        <taxon>Thermoprotei</taxon>
        <taxon>Desulfurococcales</taxon>
        <taxon>Desulfurococcaceae</taxon>
        <taxon>Ignisphaera</taxon>
    </lineage>
</organism>